<dbReference type="PROSITE" id="PS51257">
    <property type="entry name" value="PROKAR_LIPOPROTEIN"/>
    <property type="match status" value="1"/>
</dbReference>
<reference evidence="7 8" key="1">
    <citation type="submission" date="2016-10" db="EMBL/GenBank/DDBJ databases">
        <authorList>
            <person name="de Groot N.N."/>
        </authorList>
    </citation>
    <scope>NUCLEOTIDE SEQUENCE [LARGE SCALE GENOMIC DNA]</scope>
    <source>
        <strain evidence="7 8">MP1X4</strain>
    </source>
</reference>
<dbReference type="SUPFAM" id="SSF103088">
    <property type="entry name" value="OmpA-like"/>
    <property type="match status" value="1"/>
</dbReference>
<keyword evidence="2 4" id="KW-0472">Membrane</keyword>
<dbReference type="PANTHER" id="PTHR30329">
    <property type="entry name" value="STATOR ELEMENT OF FLAGELLAR MOTOR COMPLEX"/>
    <property type="match status" value="1"/>
</dbReference>
<feature type="region of interest" description="Disordered" evidence="5">
    <location>
        <begin position="30"/>
        <end position="67"/>
    </location>
</feature>
<dbReference type="EMBL" id="LT629740">
    <property type="protein sequence ID" value="SDS23306.1"/>
    <property type="molecule type" value="Genomic_DNA"/>
</dbReference>
<dbReference type="GO" id="GO:0009279">
    <property type="term" value="C:cell outer membrane"/>
    <property type="evidence" value="ECO:0007669"/>
    <property type="project" value="UniProtKB-SubCell"/>
</dbReference>
<dbReference type="PRINTS" id="PR01021">
    <property type="entry name" value="OMPADOMAIN"/>
</dbReference>
<evidence type="ECO:0000256" key="1">
    <source>
        <dbReference type="ARBA" id="ARBA00004442"/>
    </source>
</evidence>
<dbReference type="InterPro" id="IPR050330">
    <property type="entry name" value="Bact_OuterMem_StrucFunc"/>
</dbReference>
<evidence type="ECO:0000256" key="4">
    <source>
        <dbReference type="PROSITE-ProRule" id="PRU00473"/>
    </source>
</evidence>
<dbReference type="Pfam" id="PF00691">
    <property type="entry name" value="OmpA"/>
    <property type="match status" value="1"/>
</dbReference>
<dbReference type="PRINTS" id="PR01023">
    <property type="entry name" value="NAFLGMOTY"/>
</dbReference>
<evidence type="ECO:0000256" key="5">
    <source>
        <dbReference type="SAM" id="MobiDB-lite"/>
    </source>
</evidence>
<evidence type="ECO:0000313" key="8">
    <source>
        <dbReference type="Proteomes" id="UP000199679"/>
    </source>
</evidence>
<dbReference type="PANTHER" id="PTHR30329:SF21">
    <property type="entry name" value="LIPOPROTEIN YIAD-RELATED"/>
    <property type="match status" value="1"/>
</dbReference>
<comment type="subcellular location">
    <subcellularLocation>
        <location evidence="1">Cell outer membrane</location>
    </subcellularLocation>
</comment>
<sequence length="175" mass="18548">MKLLRSGIAPIVILMALITLQACKAKKLVQAPPPPPEAPAPVTPPPPPPAPAPQPTPPPPAPKPDYNFSNIQFEFNSGILKTDSYPALDNAAAQMKMDPTIKFNLSGFASAEGTDAHNMQLSIDRANSVKVYLVNSGVSADNITTKGYGEANPVADNSTEAGRILNRRVEIKKAN</sequence>
<evidence type="ECO:0000256" key="2">
    <source>
        <dbReference type="ARBA" id="ARBA00023136"/>
    </source>
</evidence>
<feature type="domain" description="OmpA-like" evidence="6">
    <location>
        <begin position="60"/>
        <end position="175"/>
    </location>
</feature>
<dbReference type="PROSITE" id="PS51123">
    <property type="entry name" value="OMPA_2"/>
    <property type="match status" value="1"/>
</dbReference>
<keyword evidence="3" id="KW-0998">Cell outer membrane</keyword>
<dbReference type="InterPro" id="IPR036737">
    <property type="entry name" value="OmpA-like_sf"/>
</dbReference>
<dbReference type="STRING" id="652787.SAMN05216490_0783"/>
<evidence type="ECO:0000313" key="7">
    <source>
        <dbReference type="EMBL" id="SDS23306.1"/>
    </source>
</evidence>
<dbReference type="Gene3D" id="3.30.1330.60">
    <property type="entry name" value="OmpA-like domain"/>
    <property type="match status" value="1"/>
</dbReference>
<feature type="compositionally biased region" description="Pro residues" evidence="5">
    <location>
        <begin position="31"/>
        <end position="63"/>
    </location>
</feature>
<accession>A0A1H1QIV6</accession>
<organism evidence="7 8">
    <name type="scientific">Mucilaginibacter mallensis</name>
    <dbReference type="NCBI Taxonomy" id="652787"/>
    <lineage>
        <taxon>Bacteria</taxon>
        <taxon>Pseudomonadati</taxon>
        <taxon>Bacteroidota</taxon>
        <taxon>Sphingobacteriia</taxon>
        <taxon>Sphingobacteriales</taxon>
        <taxon>Sphingobacteriaceae</taxon>
        <taxon>Mucilaginibacter</taxon>
    </lineage>
</organism>
<name>A0A1H1QIV6_MUCMA</name>
<dbReference type="OrthoDB" id="9782229at2"/>
<dbReference type="RefSeq" id="WP_091369521.1">
    <property type="nucleotide sequence ID" value="NZ_LT629740.1"/>
</dbReference>
<proteinExistence type="predicted"/>
<protein>
    <submittedName>
        <fullName evidence="7">OmpA-OmpF porin, OOP family</fullName>
    </submittedName>
</protein>
<dbReference type="CDD" id="cd07185">
    <property type="entry name" value="OmpA_C-like"/>
    <property type="match status" value="1"/>
</dbReference>
<evidence type="ECO:0000259" key="6">
    <source>
        <dbReference type="PROSITE" id="PS51123"/>
    </source>
</evidence>
<gene>
    <name evidence="7" type="ORF">SAMN05216490_0783</name>
</gene>
<keyword evidence="8" id="KW-1185">Reference proteome</keyword>
<dbReference type="AlphaFoldDB" id="A0A1H1QIV6"/>
<dbReference type="InterPro" id="IPR006664">
    <property type="entry name" value="OMP_bac"/>
</dbReference>
<evidence type="ECO:0000256" key="3">
    <source>
        <dbReference type="ARBA" id="ARBA00023237"/>
    </source>
</evidence>
<dbReference type="InterPro" id="IPR006665">
    <property type="entry name" value="OmpA-like"/>
</dbReference>
<dbReference type="Proteomes" id="UP000199679">
    <property type="component" value="Chromosome I"/>
</dbReference>